<dbReference type="SUPFAM" id="SSF56784">
    <property type="entry name" value="HAD-like"/>
    <property type="match status" value="1"/>
</dbReference>
<dbReference type="InterPro" id="IPR036412">
    <property type="entry name" value="HAD-like_sf"/>
</dbReference>
<evidence type="ECO:0000313" key="5">
    <source>
        <dbReference type="Proteomes" id="UP001141327"/>
    </source>
</evidence>
<dbReference type="EMBL" id="JAPMOS010000010">
    <property type="protein sequence ID" value="KAJ4460882.1"/>
    <property type="molecule type" value="Genomic_DNA"/>
</dbReference>
<dbReference type="NCBIfam" id="TIGR02251">
    <property type="entry name" value="HIF-SF_euk"/>
    <property type="match status" value="1"/>
</dbReference>
<keyword evidence="5" id="KW-1185">Reference proteome</keyword>
<feature type="chain" id="PRO_5046813365" evidence="2">
    <location>
        <begin position="26"/>
        <end position="467"/>
    </location>
</feature>
<dbReference type="PROSITE" id="PS50969">
    <property type="entry name" value="FCP1"/>
    <property type="match status" value="1"/>
</dbReference>
<feature type="compositionally biased region" description="Pro residues" evidence="1">
    <location>
        <begin position="458"/>
        <end position="467"/>
    </location>
</feature>
<evidence type="ECO:0000256" key="2">
    <source>
        <dbReference type="SAM" id="SignalP"/>
    </source>
</evidence>
<feature type="signal peptide" evidence="2">
    <location>
        <begin position="1"/>
        <end position="25"/>
    </location>
</feature>
<accession>A0ABQ8UQV5</accession>
<gene>
    <name evidence="4" type="ORF">PAPYR_2717</name>
</gene>
<sequence length="467" mass="50231">MGVSGGFSSALSVFGLCLLVPGLQDFCSKLFSIGSPSCLATRPNLSKGSSAKPANLAALALKTEVPPKKRRCFFCCSCFGKSRSVDDEIFQPKSHVQSLLPPASQSVDVARPPPIEGFILPPILPEDVGKKTLVLDLDETLVHSSFKPMSNADFVISVEIEEHTHLIYVAKRPGVDHFLERLSSCYEIVVFTASLAKYANPLLDLLDPRHMVRTRLFRESCCWHEGNYVKDLSNMGRDMRSIIIIDNSPASYIFQPQNAIPVTSWYAVEPGDRALYDLLPFLEALAQANDVTACLTSEEAWEDPVWRSKVTELRQLQQFQIQQQQMMLAQQQIALAQQQAQYIAQQQLQMLQQQQQQSMAMVPVVHQHGVGPPATSSAAAGTTHFFPNPASASNAATPTPPSATSSRAASPQPPLPPSPTASSAGAAAPRATPGPAVTVPTTAYSGPSLARASSIPLGGPPASAPPP</sequence>
<proteinExistence type="predicted"/>
<comment type="caution">
    <text evidence="4">The sequence shown here is derived from an EMBL/GenBank/DDBJ whole genome shotgun (WGS) entry which is preliminary data.</text>
</comment>
<keyword evidence="2" id="KW-0732">Signal</keyword>
<name>A0ABQ8UQV5_9EUKA</name>
<dbReference type="SMART" id="SM00577">
    <property type="entry name" value="CPDc"/>
    <property type="match status" value="1"/>
</dbReference>
<evidence type="ECO:0000256" key="1">
    <source>
        <dbReference type="SAM" id="MobiDB-lite"/>
    </source>
</evidence>
<dbReference type="CDD" id="cd07521">
    <property type="entry name" value="HAD_FCP1-like"/>
    <property type="match status" value="1"/>
</dbReference>
<feature type="domain" description="FCP1 homology" evidence="3">
    <location>
        <begin position="126"/>
        <end position="285"/>
    </location>
</feature>
<organism evidence="4 5">
    <name type="scientific">Paratrimastix pyriformis</name>
    <dbReference type="NCBI Taxonomy" id="342808"/>
    <lineage>
        <taxon>Eukaryota</taxon>
        <taxon>Metamonada</taxon>
        <taxon>Preaxostyla</taxon>
        <taxon>Paratrimastigidae</taxon>
        <taxon>Paratrimastix</taxon>
    </lineage>
</organism>
<dbReference type="Pfam" id="PF03031">
    <property type="entry name" value="NIF"/>
    <property type="match status" value="1"/>
</dbReference>
<protein>
    <submittedName>
        <fullName evidence="4">Carboxy-terminal domain RNA polymerase II polypeptide A small phosphatase 1</fullName>
    </submittedName>
</protein>
<evidence type="ECO:0000259" key="3">
    <source>
        <dbReference type="PROSITE" id="PS50969"/>
    </source>
</evidence>
<dbReference type="InterPro" id="IPR011948">
    <property type="entry name" value="Dullard_phosphatase"/>
</dbReference>
<evidence type="ECO:0000313" key="4">
    <source>
        <dbReference type="EMBL" id="KAJ4460882.1"/>
    </source>
</evidence>
<dbReference type="InterPro" id="IPR023214">
    <property type="entry name" value="HAD_sf"/>
</dbReference>
<dbReference type="Proteomes" id="UP001141327">
    <property type="component" value="Unassembled WGS sequence"/>
</dbReference>
<reference evidence="4" key="1">
    <citation type="journal article" date="2022" name="bioRxiv">
        <title>Genomics of Preaxostyla Flagellates Illuminates Evolutionary Transitions and the Path Towards Mitochondrial Loss.</title>
        <authorList>
            <person name="Novak L.V.F."/>
            <person name="Treitli S.C."/>
            <person name="Pyrih J."/>
            <person name="Halakuc P."/>
            <person name="Pipaliya S.V."/>
            <person name="Vacek V."/>
            <person name="Brzon O."/>
            <person name="Soukal P."/>
            <person name="Eme L."/>
            <person name="Dacks J.B."/>
            <person name="Karnkowska A."/>
            <person name="Elias M."/>
            <person name="Hampl V."/>
        </authorList>
    </citation>
    <scope>NUCLEOTIDE SEQUENCE</scope>
    <source>
        <strain evidence="4">RCP-MX</strain>
    </source>
</reference>
<dbReference type="InterPro" id="IPR004274">
    <property type="entry name" value="FCP1_dom"/>
</dbReference>
<dbReference type="InterPro" id="IPR050365">
    <property type="entry name" value="TIM50"/>
</dbReference>
<dbReference type="Gene3D" id="3.40.50.1000">
    <property type="entry name" value="HAD superfamily/HAD-like"/>
    <property type="match status" value="1"/>
</dbReference>
<feature type="compositionally biased region" description="Low complexity" evidence="1">
    <location>
        <begin position="367"/>
        <end position="410"/>
    </location>
</feature>
<feature type="region of interest" description="Disordered" evidence="1">
    <location>
        <begin position="367"/>
        <end position="467"/>
    </location>
</feature>
<dbReference type="PANTHER" id="PTHR12210">
    <property type="entry name" value="DULLARD PROTEIN PHOSPHATASE"/>
    <property type="match status" value="1"/>
</dbReference>
<feature type="compositionally biased region" description="Low complexity" evidence="1">
    <location>
        <begin position="420"/>
        <end position="443"/>
    </location>
</feature>